<feature type="coiled-coil region" evidence="6">
    <location>
        <begin position="307"/>
        <end position="334"/>
    </location>
</feature>
<accession>A0A367L171</accession>
<evidence type="ECO:0000256" key="5">
    <source>
        <dbReference type="ARBA" id="ARBA00033464"/>
    </source>
</evidence>
<comment type="subcellular location">
    <subcellularLocation>
        <location evidence="1">Nucleus</location>
    </subcellularLocation>
</comment>
<protein>
    <recommendedName>
        <fullName evidence="2">Ribonuclease H2 subunit B</fullName>
    </recommendedName>
    <alternativeName>
        <fullName evidence="5">Ribonuclease HI subunit B</fullName>
    </alternativeName>
</protein>
<dbReference type="Gene3D" id="1.10.20.120">
    <property type="match status" value="1"/>
</dbReference>
<feature type="compositionally biased region" description="Basic and acidic residues" evidence="7">
    <location>
        <begin position="349"/>
        <end position="370"/>
    </location>
</feature>
<evidence type="ECO:0000256" key="4">
    <source>
        <dbReference type="ARBA" id="ARBA00024778"/>
    </source>
</evidence>
<dbReference type="OrthoDB" id="29098at2759"/>
<dbReference type="EMBL" id="LKCN02000021">
    <property type="protein sequence ID" value="RCI08164.1"/>
    <property type="molecule type" value="Genomic_DNA"/>
</dbReference>
<evidence type="ECO:0000256" key="1">
    <source>
        <dbReference type="ARBA" id="ARBA00004123"/>
    </source>
</evidence>
<dbReference type="GO" id="GO:0032299">
    <property type="term" value="C:ribonuclease H2 complex"/>
    <property type="evidence" value="ECO:0007669"/>
    <property type="project" value="InterPro"/>
</dbReference>
<feature type="region of interest" description="Disordered" evidence="7">
    <location>
        <begin position="1"/>
        <end position="25"/>
    </location>
</feature>
<dbReference type="CDD" id="cd09270">
    <property type="entry name" value="RNase_H2-B"/>
    <property type="match status" value="1"/>
</dbReference>
<dbReference type="InterPro" id="IPR040456">
    <property type="entry name" value="RNase_H2_suB"/>
</dbReference>
<evidence type="ECO:0000313" key="11">
    <source>
        <dbReference type="Proteomes" id="UP000253664"/>
    </source>
</evidence>
<dbReference type="PANTHER" id="PTHR13383:SF11">
    <property type="entry name" value="RIBONUCLEASE H2 SUBUNIT B"/>
    <property type="match status" value="1"/>
</dbReference>
<organism evidence="10 11">
    <name type="scientific">Ophiocordyceps polyrhachis-furcata BCC 54312</name>
    <dbReference type="NCBI Taxonomy" id="1330021"/>
    <lineage>
        <taxon>Eukaryota</taxon>
        <taxon>Fungi</taxon>
        <taxon>Dikarya</taxon>
        <taxon>Ascomycota</taxon>
        <taxon>Pezizomycotina</taxon>
        <taxon>Sordariomycetes</taxon>
        <taxon>Hypocreomycetidae</taxon>
        <taxon>Hypocreales</taxon>
        <taxon>Ophiocordycipitaceae</taxon>
        <taxon>Ophiocordyceps</taxon>
    </lineage>
</organism>
<evidence type="ECO:0000256" key="7">
    <source>
        <dbReference type="SAM" id="MobiDB-lite"/>
    </source>
</evidence>
<feature type="region of interest" description="Disordered" evidence="7">
    <location>
        <begin position="335"/>
        <end position="373"/>
    </location>
</feature>
<keyword evidence="3" id="KW-0539">Nucleus</keyword>
<feature type="domain" description="Ribonuclease H2 subunit B wHTH" evidence="8">
    <location>
        <begin position="130"/>
        <end position="293"/>
    </location>
</feature>
<dbReference type="InterPro" id="IPR041195">
    <property type="entry name" value="Rnh202_N"/>
</dbReference>
<sequence>MARTRSTKTSATEAATPPANPSKFTLEANVGPAPKLFILPKLVTPEARLALLPNPNLGRQTRYLVCPEGGIHELKKVTAPSSSPRSWLIENRAGSSDEEPQLDGGKTAGHGAQVIEDPDLYMATAVDPLFLILPALVDDESPSNKRLFLSSDDYLDRLPDESSHLSEILRWRKIRTLFENRMATVCDTVKAGDETMFRLNEQKLLSIILEKAKSMGEGCLPPSMEEKFVKRVLETPILLQNTEAAGGETNEASDVVDNAAEAPSEVANLQRLRVAFGFICSNYLAPRLTEQLQLQLKSSASVDFSALEEYLVKVARLRAEAAELNSLANLSRRRLNDDEEDDARAEKKRKLEEDKKRKANESRGVRELRKVNTSGMKKLSHFFKAK</sequence>
<evidence type="ECO:0000256" key="3">
    <source>
        <dbReference type="ARBA" id="ARBA00023242"/>
    </source>
</evidence>
<comment type="caution">
    <text evidence="10">The sequence shown here is derived from an EMBL/GenBank/DDBJ whole genome shotgun (WGS) entry which is preliminary data.</text>
</comment>
<evidence type="ECO:0000256" key="2">
    <source>
        <dbReference type="ARBA" id="ARBA00019062"/>
    </source>
</evidence>
<dbReference type="STRING" id="1330021.A0A367L171"/>
<dbReference type="Proteomes" id="UP000253664">
    <property type="component" value="Unassembled WGS sequence"/>
</dbReference>
<evidence type="ECO:0000259" key="9">
    <source>
        <dbReference type="Pfam" id="PF17745"/>
    </source>
</evidence>
<dbReference type="PANTHER" id="PTHR13383">
    <property type="entry name" value="RIBONUCLEASE H2 SUBUNIT B"/>
    <property type="match status" value="1"/>
</dbReference>
<gene>
    <name evidence="10" type="ORF">L249_6205</name>
</gene>
<comment type="function">
    <text evidence="4">Non catalytic subunit of RNase H2, an endonuclease that specifically degrades the RNA of RNA:DNA hybrids. Participates in DNA replication, possibly by mediating the removal of lagging-strand Okazaki fragment RNA primers during DNA replication. Mediates the excision of single ribonucleotides from DNA:RNA duplexes.</text>
</comment>
<proteinExistence type="predicted"/>
<dbReference type="AlphaFoldDB" id="A0A367L171"/>
<keyword evidence="11" id="KW-1185">Reference proteome</keyword>
<evidence type="ECO:0000313" key="10">
    <source>
        <dbReference type="EMBL" id="RCI08164.1"/>
    </source>
</evidence>
<name>A0A367L171_9HYPO</name>
<evidence type="ECO:0000259" key="8">
    <source>
        <dbReference type="Pfam" id="PF09468"/>
    </source>
</evidence>
<keyword evidence="6" id="KW-0175">Coiled coil</keyword>
<reference evidence="10 11" key="1">
    <citation type="journal article" date="2015" name="BMC Genomics">
        <title>Insights from the genome of Ophiocordyceps polyrhachis-furcata to pathogenicity and host specificity in insect fungi.</title>
        <authorList>
            <person name="Wichadakul D."/>
            <person name="Kobmoo N."/>
            <person name="Ingsriswang S."/>
            <person name="Tangphatsornruang S."/>
            <person name="Chantasingh D."/>
            <person name="Luangsa-ard J.J."/>
            <person name="Eurwilaichitr L."/>
        </authorList>
    </citation>
    <scope>NUCLEOTIDE SEQUENCE [LARGE SCALE GENOMIC DNA]</scope>
    <source>
        <strain evidence="10 11">BCC 54312</strain>
    </source>
</reference>
<dbReference type="GO" id="GO:0006401">
    <property type="term" value="P:RNA catabolic process"/>
    <property type="evidence" value="ECO:0007669"/>
    <property type="project" value="TreeGrafter"/>
</dbReference>
<dbReference type="Pfam" id="PF09468">
    <property type="entry name" value="RNase_H2-Ydr279"/>
    <property type="match status" value="1"/>
</dbReference>
<dbReference type="Pfam" id="PF17745">
    <property type="entry name" value="Ydr279_N"/>
    <property type="match status" value="1"/>
</dbReference>
<dbReference type="GO" id="GO:0005654">
    <property type="term" value="C:nucleoplasm"/>
    <property type="evidence" value="ECO:0007669"/>
    <property type="project" value="TreeGrafter"/>
</dbReference>
<dbReference type="InterPro" id="IPR019024">
    <property type="entry name" value="RNase_H2_suB_wHTH"/>
</dbReference>
<evidence type="ECO:0000256" key="6">
    <source>
        <dbReference type="SAM" id="Coils"/>
    </source>
</evidence>
<feature type="domain" description="Rnh202 triple barrel" evidence="9">
    <location>
        <begin position="38"/>
        <end position="127"/>
    </location>
</feature>